<dbReference type="EMBL" id="CP006681">
    <property type="protein sequence ID" value="AHI53012.1"/>
    <property type="molecule type" value="Genomic_DNA"/>
</dbReference>
<dbReference type="KEGG" id="scq:SCULI_v1c06710"/>
<dbReference type="InterPro" id="IPR008589">
    <property type="entry name" value="MupG"/>
</dbReference>
<sequence length="368" mass="42470">MFKRQLGISIYPEHFSKEETIEYLEKCSNNGINNVFMSLIHLGSSPDINIINLYKEMFLFAKKLGYYVILDITQETLNFLNIKINNLEKFKEMGISCLRLDAPLLPKEVADATYNEADIDIQINISNNDNFITNVIDYKPRKQNLFGCHNFYPLKNSALSFERFIISTKRFVDLGIHTSAFVGSKFGKKGPQKYEVSDLVSVESIRGLPLRTQAKILFSTNLISTVLVGNQPMSNEEIKQFSELLHLKKYEFDIKIEDNISINEKSILEYNNHFWRGDAGSDFVRSTWTRVDFNCEIEPNNIKKILNKGDVCIINSNNAHYQKELIVILKDNYTELGNSVNYIGNIMEYDLSLLDLLEGWDKFKFRGV</sequence>
<dbReference type="OrthoDB" id="5809921at2"/>
<dbReference type="PANTHER" id="PTHR38435:SF1">
    <property type="entry name" value="DUF871 DOMAIN-CONTAINING PROTEIN"/>
    <property type="match status" value="1"/>
</dbReference>
<dbReference type="Gene3D" id="2.40.100.10">
    <property type="entry name" value="Cyclophilin-like"/>
    <property type="match status" value="1"/>
</dbReference>
<dbReference type="InterPro" id="IPR043894">
    <property type="entry name" value="MupG_C"/>
</dbReference>
<evidence type="ECO:0000313" key="3">
    <source>
        <dbReference type="EMBL" id="AHI53012.1"/>
    </source>
</evidence>
<proteinExistence type="predicted"/>
<reference evidence="3 4" key="1">
    <citation type="journal article" date="2014" name="Genome Biol. Evol.">
        <title>Molecular evolution of the substrate utilization strategies and putative virulence factors in mosquito-associated Spiroplasma species.</title>
        <authorList>
            <person name="Chang T.H."/>
            <person name="Lo W.S."/>
            <person name="Ku C."/>
            <person name="Chen L.L."/>
            <person name="Kuo C.H."/>
        </authorList>
    </citation>
    <scope>NUCLEOTIDE SEQUENCE [LARGE SCALE GENOMIC DNA]</scope>
    <source>
        <strain evidence="3">AES-1</strain>
    </source>
</reference>
<dbReference type="Proteomes" id="UP000019267">
    <property type="component" value="Chromosome"/>
</dbReference>
<dbReference type="InterPro" id="IPR043797">
    <property type="entry name" value="MupG_N"/>
</dbReference>
<evidence type="ECO:0000259" key="1">
    <source>
        <dbReference type="Pfam" id="PF05913"/>
    </source>
</evidence>
<dbReference type="Pfam" id="PF05913">
    <property type="entry name" value="MupG_C"/>
    <property type="match status" value="1"/>
</dbReference>
<evidence type="ECO:0000313" key="4">
    <source>
        <dbReference type="Proteomes" id="UP000019267"/>
    </source>
</evidence>
<dbReference type="STRING" id="1276246.SCULI_v1c06710"/>
<dbReference type="HOGENOM" id="CLU_065324_1_0_14"/>
<dbReference type="SUPFAM" id="SSF50891">
    <property type="entry name" value="Cyclophilin-like"/>
    <property type="match status" value="1"/>
</dbReference>
<dbReference type="Pfam" id="PF19200">
    <property type="entry name" value="MupG_N"/>
    <property type="match status" value="1"/>
</dbReference>
<gene>
    <name evidence="3" type="ORF">SCULI_v1c06710</name>
</gene>
<dbReference type="InterPro" id="IPR017853">
    <property type="entry name" value="GH"/>
</dbReference>
<dbReference type="AlphaFoldDB" id="W6A7P9"/>
<keyword evidence="4" id="KW-1185">Reference proteome</keyword>
<dbReference type="PANTHER" id="PTHR38435">
    <property type="match status" value="1"/>
</dbReference>
<protein>
    <recommendedName>
        <fullName evidence="5">Outer surface protein</fullName>
    </recommendedName>
</protein>
<dbReference type="RefSeq" id="WP_025363244.1">
    <property type="nucleotide sequence ID" value="NZ_CP006681.1"/>
</dbReference>
<dbReference type="InterPro" id="IPR029000">
    <property type="entry name" value="Cyclophilin-like_dom_sf"/>
</dbReference>
<dbReference type="Gene3D" id="3.20.20.70">
    <property type="entry name" value="Aldolase class I"/>
    <property type="match status" value="1"/>
</dbReference>
<evidence type="ECO:0000259" key="2">
    <source>
        <dbReference type="Pfam" id="PF19200"/>
    </source>
</evidence>
<dbReference type="InterPro" id="IPR013785">
    <property type="entry name" value="Aldolase_TIM"/>
</dbReference>
<organism evidence="3 4">
    <name type="scientific">Spiroplasma culicicola AES-1</name>
    <dbReference type="NCBI Taxonomy" id="1276246"/>
    <lineage>
        <taxon>Bacteria</taxon>
        <taxon>Bacillati</taxon>
        <taxon>Mycoplasmatota</taxon>
        <taxon>Mollicutes</taxon>
        <taxon>Entomoplasmatales</taxon>
        <taxon>Spiroplasmataceae</taxon>
        <taxon>Spiroplasma</taxon>
    </lineage>
</organism>
<dbReference type="eggNOG" id="COG3589">
    <property type="taxonomic scope" value="Bacteria"/>
</dbReference>
<evidence type="ECO:0008006" key="5">
    <source>
        <dbReference type="Google" id="ProtNLM"/>
    </source>
</evidence>
<accession>W6A7P9</accession>
<dbReference type="PATRIC" id="fig|1276246.3.peg.670"/>
<name>W6A7P9_9MOLU</name>
<feature type="domain" description="6-phospho-N-acetylmuramidase N-terminal" evidence="2">
    <location>
        <begin position="6"/>
        <end position="242"/>
    </location>
</feature>
<dbReference type="SUPFAM" id="SSF51445">
    <property type="entry name" value="(Trans)glycosidases"/>
    <property type="match status" value="1"/>
</dbReference>
<feature type="domain" description="6-phospho-N-acetylmuramidase C-terminal" evidence="1">
    <location>
        <begin position="251"/>
        <end position="366"/>
    </location>
</feature>